<dbReference type="GO" id="GO:0006364">
    <property type="term" value="P:rRNA processing"/>
    <property type="evidence" value="ECO:0007669"/>
    <property type="project" value="UniProtKB-ARBA"/>
</dbReference>
<dbReference type="Pfam" id="PF01479">
    <property type="entry name" value="S4"/>
    <property type="match status" value="1"/>
</dbReference>
<dbReference type="InterPro" id="IPR002942">
    <property type="entry name" value="S4_RNA-bd"/>
</dbReference>
<dbReference type="InterPro" id="IPR000748">
    <property type="entry name" value="PsdUridine_synth_RsuA/RluB/E/F"/>
</dbReference>
<feature type="non-terminal residue" evidence="4">
    <location>
        <position position="238"/>
    </location>
</feature>
<dbReference type="SMART" id="SM00363">
    <property type="entry name" value="S4"/>
    <property type="match status" value="1"/>
</dbReference>
<dbReference type="SUPFAM" id="SSF55174">
    <property type="entry name" value="Alpha-L RNA-binding motif"/>
    <property type="match status" value="1"/>
</dbReference>
<keyword evidence="2" id="KW-0413">Isomerase</keyword>
<evidence type="ECO:0000259" key="3">
    <source>
        <dbReference type="SMART" id="SM00363"/>
    </source>
</evidence>
<dbReference type="InterPro" id="IPR020094">
    <property type="entry name" value="TruA/RsuA/RluB/E/F_N"/>
</dbReference>
<dbReference type="InterPro" id="IPR006145">
    <property type="entry name" value="PsdUridine_synth_RsuA/RluA"/>
</dbReference>
<dbReference type="Gene3D" id="3.30.70.1560">
    <property type="entry name" value="Alpha-L RNA-binding motif"/>
    <property type="match status" value="1"/>
</dbReference>
<dbReference type="NCBIfam" id="TIGR00093">
    <property type="entry name" value="pseudouridine synthase"/>
    <property type="match status" value="1"/>
</dbReference>
<dbReference type="EMBL" id="UINC01001572">
    <property type="protein sequence ID" value="SUZ83925.1"/>
    <property type="molecule type" value="Genomic_DNA"/>
</dbReference>
<accession>A0A381QWX1</accession>
<sequence>VTEGIRLQKYISRCGRASRREAEVLMLAGRVRVNGELVSELGTRIIPGQDTVQVDDDVLELTALQWIAFHKPTGVLTTRRDPHGGRTIYDVLPEECSALRYVGRLDRESEGLLILTNDGDVAHGIQHPSRQVERVYRVVVTGTLVRSECAALLRGVQLEDGVARVNSVHVLNKDEFSTTIEVVLTEGRKREVRRMMNAIGHGVLRLVRIRFGPVKLGELPVGEWRDLDESEKNSLRTL</sequence>
<dbReference type="PROSITE" id="PS01149">
    <property type="entry name" value="PSI_RSU"/>
    <property type="match status" value="1"/>
</dbReference>
<dbReference type="FunFam" id="3.10.290.10:FF:000003">
    <property type="entry name" value="Pseudouridine synthase"/>
    <property type="match status" value="1"/>
</dbReference>
<dbReference type="PANTHER" id="PTHR47683">
    <property type="entry name" value="PSEUDOURIDINE SYNTHASE FAMILY PROTEIN-RELATED"/>
    <property type="match status" value="1"/>
</dbReference>
<evidence type="ECO:0000256" key="2">
    <source>
        <dbReference type="ARBA" id="ARBA00023235"/>
    </source>
</evidence>
<dbReference type="InterPro" id="IPR036986">
    <property type="entry name" value="S4_RNA-bd_sf"/>
</dbReference>
<dbReference type="GO" id="GO:0003723">
    <property type="term" value="F:RNA binding"/>
    <property type="evidence" value="ECO:0007669"/>
    <property type="project" value="InterPro"/>
</dbReference>
<gene>
    <name evidence="4" type="ORF">METZ01_LOCUS36779</name>
</gene>
<dbReference type="PANTHER" id="PTHR47683:SF2">
    <property type="entry name" value="RNA-BINDING S4 DOMAIN-CONTAINING PROTEIN"/>
    <property type="match status" value="1"/>
</dbReference>
<dbReference type="InterPro" id="IPR018496">
    <property type="entry name" value="PsdUridine_synth_RsuA/RluB_CS"/>
</dbReference>
<dbReference type="Pfam" id="PF00849">
    <property type="entry name" value="PseudoU_synth_2"/>
    <property type="match status" value="1"/>
</dbReference>
<dbReference type="SUPFAM" id="SSF55120">
    <property type="entry name" value="Pseudouridine synthase"/>
    <property type="match status" value="1"/>
</dbReference>
<dbReference type="InterPro" id="IPR042092">
    <property type="entry name" value="PsdUridine_s_RsuA/RluB/E/F_cat"/>
</dbReference>
<dbReference type="CDD" id="cd00165">
    <property type="entry name" value="S4"/>
    <property type="match status" value="1"/>
</dbReference>
<name>A0A381QWX1_9ZZZZ</name>
<organism evidence="4">
    <name type="scientific">marine metagenome</name>
    <dbReference type="NCBI Taxonomy" id="408172"/>
    <lineage>
        <taxon>unclassified sequences</taxon>
        <taxon>metagenomes</taxon>
        <taxon>ecological metagenomes</taxon>
    </lineage>
</organism>
<dbReference type="GO" id="GO:0009982">
    <property type="term" value="F:pseudouridine synthase activity"/>
    <property type="evidence" value="ECO:0007669"/>
    <property type="project" value="InterPro"/>
</dbReference>
<feature type="domain" description="RNA-binding S4" evidence="3">
    <location>
        <begin position="5"/>
        <end position="67"/>
    </location>
</feature>
<comment type="similarity">
    <text evidence="1">Belongs to the pseudouridine synthase RsuA family.</text>
</comment>
<dbReference type="CDD" id="cd02870">
    <property type="entry name" value="PseudoU_synth_RsuA_like"/>
    <property type="match status" value="1"/>
</dbReference>
<evidence type="ECO:0000256" key="1">
    <source>
        <dbReference type="ARBA" id="ARBA00008348"/>
    </source>
</evidence>
<reference evidence="4" key="1">
    <citation type="submission" date="2018-05" db="EMBL/GenBank/DDBJ databases">
        <authorList>
            <person name="Lanie J.A."/>
            <person name="Ng W.-L."/>
            <person name="Kazmierczak K.M."/>
            <person name="Andrzejewski T.M."/>
            <person name="Davidsen T.M."/>
            <person name="Wayne K.J."/>
            <person name="Tettelin H."/>
            <person name="Glass J.I."/>
            <person name="Rusch D."/>
            <person name="Podicherti R."/>
            <person name="Tsui H.-C.T."/>
            <person name="Winkler M.E."/>
        </authorList>
    </citation>
    <scope>NUCLEOTIDE SEQUENCE</scope>
</reference>
<protein>
    <recommendedName>
        <fullName evidence="3">RNA-binding S4 domain-containing protein</fullName>
    </recommendedName>
</protein>
<evidence type="ECO:0000313" key="4">
    <source>
        <dbReference type="EMBL" id="SUZ83925.1"/>
    </source>
</evidence>
<dbReference type="Gene3D" id="3.30.70.580">
    <property type="entry name" value="Pseudouridine synthase I, catalytic domain, N-terminal subdomain"/>
    <property type="match status" value="1"/>
</dbReference>
<feature type="non-terminal residue" evidence="4">
    <location>
        <position position="1"/>
    </location>
</feature>
<dbReference type="Gene3D" id="3.10.290.10">
    <property type="entry name" value="RNA-binding S4 domain"/>
    <property type="match status" value="1"/>
</dbReference>
<dbReference type="InterPro" id="IPR020103">
    <property type="entry name" value="PsdUridine_synth_cat_dom_sf"/>
</dbReference>
<dbReference type="PROSITE" id="PS50889">
    <property type="entry name" value="S4"/>
    <property type="match status" value="1"/>
</dbReference>
<dbReference type="GO" id="GO:0001522">
    <property type="term" value="P:pseudouridine synthesis"/>
    <property type="evidence" value="ECO:0007669"/>
    <property type="project" value="InterPro"/>
</dbReference>
<dbReference type="InterPro" id="IPR050343">
    <property type="entry name" value="RsuA_PseudoU_synthase"/>
</dbReference>
<proteinExistence type="inferred from homology"/>
<dbReference type="AlphaFoldDB" id="A0A381QWX1"/>